<dbReference type="STRING" id="461836.A0A0L0DJK6"/>
<sequence length="751" mass="80087">MADQTLGISFAAAEPLDDSDSDEGVVAHVADEDDSSSDPLSSDDDATESDDGDGGDGRDGDGSSAVLGISFSSAAGGDGDGDDDGGDDDDDDGLPDSDADDSDEELSDDSYDEDGLVLVLKYGAHGLTGRRKTMEDAHFAAVQASQKLETAETQGGPAVGFFSVFDGHGGDACALYLSQNMFPAVLETMPELAIRTKEVDPESLPSQAEELQAMETSLREAYALAESRFISLAESKNVDSGATAVSALIHGNKLVVANVGDSEAVLSRDGMPVNLTVIHNPAKNPAEEERIVAAGGRVYKKRVALPSVPPHLCNIAVSRAFGDILFKNTPDGTASGLTADPDAATWLIEPQDEFLILACDGVWDVMTHEEAVDEVSSSLAASQYDPQAAVECLVKAAYARGSTDNITALVVLFEFVPEEDLLELLEDDPSPPLALDVNGEPASTEFEGKVSELQALGNGFSPVAPVHQTGTIKLMPRTAAGPSTPTAGGSGITFAATGAGSDSDDGVSPFGVDSDESGSDDEWDEKALWPGKLAAYTEETPLNGAQRNVPGTKRDELFAWKAAPLEEQTGSLEVQQYLQQLIRSDPADVDKIVETPEGVSSVVWQYEHLRQLTLELSHLAVMLEECGCSPESCPKMKATQEWMFLCAAHKEPQECSAIDYMCHTLEGAAALLNSQKYFPSRINLKEADAKPNLQSVARRLYRICAHAFFAHNDAFEEFEAETHTTERAVKLAARYKLVGRKMRIIPPVEEW</sequence>
<dbReference type="Pfam" id="PF00481">
    <property type="entry name" value="PP2C"/>
    <property type="match status" value="1"/>
</dbReference>
<feature type="compositionally biased region" description="Acidic residues" evidence="5">
    <location>
        <begin position="79"/>
        <end position="112"/>
    </location>
</feature>
<dbReference type="PANTHER" id="PTHR47992">
    <property type="entry name" value="PROTEIN PHOSPHATASE"/>
    <property type="match status" value="1"/>
</dbReference>
<dbReference type="OrthoDB" id="10262609at2759"/>
<dbReference type="PROSITE" id="PS01032">
    <property type="entry name" value="PPM_1"/>
    <property type="match status" value="1"/>
</dbReference>
<dbReference type="PROSITE" id="PS51746">
    <property type="entry name" value="PPM_2"/>
    <property type="match status" value="1"/>
</dbReference>
<proteinExistence type="inferred from homology"/>
<dbReference type="GeneID" id="25567073"/>
<dbReference type="eggNOG" id="KOG0698">
    <property type="taxonomic scope" value="Eukaryota"/>
</dbReference>
<dbReference type="SUPFAM" id="SSF101152">
    <property type="entry name" value="Mob1/phocein"/>
    <property type="match status" value="1"/>
</dbReference>
<dbReference type="InterPro" id="IPR001932">
    <property type="entry name" value="PPM-type_phosphatase-like_dom"/>
</dbReference>
<feature type="region of interest" description="Disordered" evidence="5">
    <location>
        <begin position="499"/>
        <end position="523"/>
    </location>
</feature>
<protein>
    <submittedName>
        <fullName evidence="7">Protein phosphatase 2C</fullName>
    </submittedName>
</protein>
<evidence type="ECO:0000313" key="7">
    <source>
        <dbReference type="EMBL" id="KNC52390.1"/>
    </source>
</evidence>
<evidence type="ECO:0000256" key="1">
    <source>
        <dbReference type="ARBA" id="ARBA00022723"/>
    </source>
</evidence>
<dbReference type="SMART" id="SM01388">
    <property type="entry name" value="Mob1_phocein"/>
    <property type="match status" value="1"/>
</dbReference>
<evidence type="ECO:0000313" key="8">
    <source>
        <dbReference type="Proteomes" id="UP000054408"/>
    </source>
</evidence>
<dbReference type="SMART" id="SM00331">
    <property type="entry name" value="PP2C_SIG"/>
    <property type="match status" value="1"/>
</dbReference>
<reference evidence="7 8" key="1">
    <citation type="submission" date="2010-05" db="EMBL/GenBank/DDBJ databases">
        <title>The Genome Sequence of Thecamonas trahens ATCC 50062.</title>
        <authorList>
            <consortium name="The Broad Institute Genome Sequencing Platform"/>
            <person name="Russ C."/>
            <person name="Cuomo C."/>
            <person name="Shea T."/>
            <person name="Young S.K."/>
            <person name="Zeng Q."/>
            <person name="Koehrsen M."/>
            <person name="Haas B."/>
            <person name="Borodovsky M."/>
            <person name="Guigo R."/>
            <person name="Alvarado L."/>
            <person name="Berlin A."/>
            <person name="Bochicchio J."/>
            <person name="Borenstein D."/>
            <person name="Chapman S."/>
            <person name="Chen Z."/>
            <person name="Freedman E."/>
            <person name="Gellesch M."/>
            <person name="Goldberg J."/>
            <person name="Griggs A."/>
            <person name="Gujja S."/>
            <person name="Heilman E."/>
            <person name="Heiman D."/>
            <person name="Hepburn T."/>
            <person name="Howarth C."/>
            <person name="Jen D."/>
            <person name="Larson L."/>
            <person name="Mehta T."/>
            <person name="Park D."/>
            <person name="Pearson M."/>
            <person name="Roberts A."/>
            <person name="Saif S."/>
            <person name="Shenoy N."/>
            <person name="Sisk P."/>
            <person name="Stolte C."/>
            <person name="Sykes S."/>
            <person name="Thomson T."/>
            <person name="Walk T."/>
            <person name="White J."/>
            <person name="Yandava C."/>
            <person name="Burger G."/>
            <person name="Gray M.W."/>
            <person name="Holland P.W.H."/>
            <person name="King N."/>
            <person name="Lang F.B.F."/>
            <person name="Roger A.J."/>
            <person name="Ruiz-Trillo I."/>
            <person name="Lander E."/>
            <person name="Nusbaum C."/>
        </authorList>
    </citation>
    <scope>NUCLEOTIDE SEQUENCE [LARGE SCALE GENOMIC DNA]</scope>
    <source>
        <strain evidence="7 8">ATCC 50062</strain>
    </source>
</reference>
<dbReference type="InterPro" id="IPR015655">
    <property type="entry name" value="PP2C"/>
</dbReference>
<dbReference type="Proteomes" id="UP000054408">
    <property type="component" value="Unassembled WGS sequence"/>
</dbReference>
<dbReference type="eggNOG" id="KOG1852">
    <property type="taxonomic scope" value="Eukaryota"/>
</dbReference>
<evidence type="ECO:0000256" key="3">
    <source>
        <dbReference type="ARBA" id="ARBA00022912"/>
    </source>
</evidence>
<evidence type="ECO:0000259" key="6">
    <source>
        <dbReference type="PROSITE" id="PS51746"/>
    </source>
</evidence>
<dbReference type="InterPro" id="IPR000222">
    <property type="entry name" value="PP2C_BS"/>
</dbReference>
<evidence type="ECO:0000256" key="2">
    <source>
        <dbReference type="ARBA" id="ARBA00022801"/>
    </source>
</evidence>
<evidence type="ECO:0000256" key="5">
    <source>
        <dbReference type="SAM" id="MobiDB-lite"/>
    </source>
</evidence>
<feature type="compositionally biased region" description="Acidic residues" evidence="5">
    <location>
        <begin position="31"/>
        <end position="54"/>
    </location>
</feature>
<evidence type="ECO:0000256" key="4">
    <source>
        <dbReference type="RuleBase" id="RU003465"/>
    </source>
</evidence>
<keyword evidence="3 4" id="KW-0904">Protein phosphatase</keyword>
<comment type="similarity">
    <text evidence="4">Belongs to the PP2C family.</text>
</comment>
<dbReference type="RefSeq" id="XP_013755434.1">
    <property type="nucleotide sequence ID" value="XM_013899980.1"/>
</dbReference>
<keyword evidence="8" id="KW-1185">Reference proteome</keyword>
<keyword evidence="2 4" id="KW-0378">Hydrolase</keyword>
<gene>
    <name evidence="7" type="ORF">AMSG_08364</name>
</gene>
<dbReference type="Pfam" id="PF03637">
    <property type="entry name" value="Mob1_phocein"/>
    <property type="match status" value="1"/>
</dbReference>
<dbReference type="CDD" id="cd00143">
    <property type="entry name" value="PP2Cc"/>
    <property type="match status" value="1"/>
</dbReference>
<dbReference type="InterPro" id="IPR036703">
    <property type="entry name" value="MOB_kinase_act_sf"/>
</dbReference>
<accession>A0A0L0DJK6</accession>
<organism evidence="7 8">
    <name type="scientific">Thecamonas trahens ATCC 50062</name>
    <dbReference type="NCBI Taxonomy" id="461836"/>
    <lineage>
        <taxon>Eukaryota</taxon>
        <taxon>Apusozoa</taxon>
        <taxon>Apusomonadida</taxon>
        <taxon>Apusomonadidae</taxon>
        <taxon>Thecamonas</taxon>
    </lineage>
</organism>
<feature type="region of interest" description="Disordered" evidence="5">
    <location>
        <begin position="1"/>
        <end position="112"/>
    </location>
</feature>
<dbReference type="GO" id="GO:0046872">
    <property type="term" value="F:metal ion binding"/>
    <property type="evidence" value="ECO:0007669"/>
    <property type="project" value="UniProtKB-KW"/>
</dbReference>
<dbReference type="AlphaFoldDB" id="A0A0L0DJK6"/>
<dbReference type="InterPro" id="IPR005301">
    <property type="entry name" value="MOB_kinase_act_fam"/>
</dbReference>
<dbReference type="InterPro" id="IPR036457">
    <property type="entry name" value="PPM-type-like_dom_sf"/>
</dbReference>
<name>A0A0L0DJK6_THETB</name>
<dbReference type="Gene3D" id="3.60.40.10">
    <property type="entry name" value="PPM-type phosphatase domain"/>
    <property type="match status" value="1"/>
</dbReference>
<keyword evidence="1" id="KW-0479">Metal-binding</keyword>
<feature type="domain" description="PPM-type phosphatase" evidence="6">
    <location>
        <begin position="121"/>
        <end position="413"/>
    </location>
</feature>
<feature type="compositionally biased region" description="Acidic residues" evidence="5">
    <location>
        <begin position="513"/>
        <end position="523"/>
    </location>
</feature>
<dbReference type="EMBL" id="GL349472">
    <property type="protein sequence ID" value="KNC52390.1"/>
    <property type="molecule type" value="Genomic_DNA"/>
</dbReference>
<dbReference type="SMART" id="SM00332">
    <property type="entry name" value="PP2Cc"/>
    <property type="match status" value="1"/>
</dbReference>
<dbReference type="Gene3D" id="1.20.140.30">
    <property type="entry name" value="MOB kinase activator"/>
    <property type="match status" value="1"/>
</dbReference>
<dbReference type="SUPFAM" id="SSF81606">
    <property type="entry name" value="PP2C-like"/>
    <property type="match status" value="1"/>
</dbReference>
<dbReference type="GO" id="GO:0004722">
    <property type="term" value="F:protein serine/threonine phosphatase activity"/>
    <property type="evidence" value="ECO:0007669"/>
    <property type="project" value="InterPro"/>
</dbReference>